<evidence type="ECO:0000256" key="3">
    <source>
        <dbReference type="ARBA" id="ARBA00023004"/>
    </source>
</evidence>
<dbReference type="SUPFAM" id="SSF46626">
    <property type="entry name" value="Cytochrome c"/>
    <property type="match status" value="1"/>
</dbReference>
<keyword evidence="8" id="KW-1185">Reference proteome</keyword>
<proteinExistence type="predicted"/>
<dbReference type="Gene3D" id="1.10.760.10">
    <property type="entry name" value="Cytochrome c-like domain"/>
    <property type="match status" value="1"/>
</dbReference>
<dbReference type="PANTHER" id="PTHR40394:SF2">
    <property type="entry name" value="QUINOL:CYTOCHROME C OXIDOREDUCTASE MEMBRANE PROTEIN"/>
    <property type="match status" value="1"/>
</dbReference>
<dbReference type="PROSITE" id="PS51257">
    <property type="entry name" value="PROKAR_LIPOPROTEIN"/>
    <property type="match status" value="1"/>
</dbReference>
<accession>A0ABT8KRL3</accession>
<dbReference type="InterPro" id="IPR036909">
    <property type="entry name" value="Cyt_c-like_dom_sf"/>
</dbReference>
<dbReference type="PROSITE" id="PS51007">
    <property type="entry name" value="CYTC"/>
    <property type="match status" value="1"/>
</dbReference>
<evidence type="ECO:0000256" key="4">
    <source>
        <dbReference type="PROSITE-ProRule" id="PRU00433"/>
    </source>
</evidence>
<keyword evidence="2 4" id="KW-0479">Metal-binding</keyword>
<sequence length="208" mass="22943">MFLYHKLKSYSFLLGLVILMACGADGDNQGTEYAPNMYHAVSYEPLKQITDKDAGNWVSSLDDGQGEYYSSNPLNPYGMNMREPVANTVRRSKNGYLPYRIPKDSLSLAATSLKNPLDSTAAVINDGKVLYGKFCGHCHGENGKADGKVAEVFGGVPVYSSPAVKNLSEGHIFHVITHGVRRMGAHGSQLSIEERWKIVRYVQVLQKQ</sequence>
<evidence type="ECO:0000313" key="8">
    <source>
        <dbReference type="Proteomes" id="UP001172082"/>
    </source>
</evidence>
<evidence type="ECO:0000256" key="5">
    <source>
        <dbReference type="SAM" id="SignalP"/>
    </source>
</evidence>
<feature type="chain" id="PRO_5047060913" evidence="5">
    <location>
        <begin position="24"/>
        <end position="208"/>
    </location>
</feature>
<organism evidence="7 8">
    <name type="scientific">Splendidivirga corallicola</name>
    <dbReference type="NCBI Taxonomy" id="3051826"/>
    <lineage>
        <taxon>Bacteria</taxon>
        <taxon>Pseudomonadati</taxon>
        <taxon>Bacteroidota</taxon>
        <taxon>Cytophagia</taxon>
        <taxon>Cytophagales</taxon>
        <taxon>Splendidivirgaceae</taxon>
        <taxon>Splendidivirga</taxon>
    </lineage>
</organism>
<evidence type="ECO:0000256" key="1">
    <source>
        <dbReference type="ARBA" id="ARBA00022617"/>
    </source>
</evidence>
<name>A0ABT8KRL3_9BACT</name>
<keyword evidence="3 4" id="KW-0408">Iron</keyword>
<reference evidence="7" key="1">
    <citation type="submission" date="2023-06" db="EMBL/GenBank/DDBJ databases">
        <title>Genomic of Parafulvivirga corallium.</title>
        <authorList>
            <person name="Wang G."/>
        </authorList>
    </citation>
    <scope>NUCLEOTIDE SEQUENCE</scope>
    <source>
        <strain evidence="7">BMA10</strain>
    </source>
</reference>
<evidence type="ECO:0000259" key="6">
    <source>
        <dbReference type="PROSITE" id="PS51007"/>
    </source>
</evidence>
<dbReference type="PANTHER" id="PTHR40394">
    <property type="entry name" value="LIPOPROTEIN-RELATED"/>
    <property type="match status" value="1"/>
</dbReference>
<feature type="signal peptide" evidence="5">
    <location>
        <begin position="1"/>
        <end position="23"/>
    </location>
</feature>
<evidence type="ECO:0000256" key="2">
    <source>
        <dbReference type="ARBA" id="ARBA00022723"/>
    </source>
</evidence>
<dbReference type="Proteomes" id="UP001172082">
    <property type="component" value="Unassembled WGS sequence"/>
</dbReference>
<dbReference type="EMBL" id="JAUJEA010000005">
    <property type="protein sequence ID" value="MDN5202844.1"/>
    <property type="molecule type" value="Genomic_DNA"/>
</dbReference>
<dbReference type="InterPro" id="IPR009056">
    <property type="entry name" value="Cyt_c-like_dom"/>
</dbReference>
<gene>
    <name evidence="7" type="ORF">QQ008_15750</name>
</gene>
<keyword evidence="5" id="KW-0732">Signal</keyword>
<dbReference type="Pfam" id="PF13442">
    <property type="entry name" value="Cytochrome_CBB3"/>
    <property type="match status" value="1"/>
</dbReference>
<comment type="caution">
    <text evidence="7">The sequence shown here is derived from an EMBL/GenBank/DDBJ whole genome shotgun (WGS) entry which is preliminary data.</text>
</comment>
<feature type="domain" description="Cytochrome c" evidence="6">
    <location>
        <begin position="122"/>
        <end position="206"/>
    </location>
</feature>
<keyword evidence="1 4" id="KW-0349">Heme</keyword>
<protein>
    <submittedName>
        <fullName evidence="7">Cytochrome c</fullName>
    </submittedName>
</protein>
<evidence type="ECO:0000313" key="7">
    <source>
        <dbReference type="EMBL" id="MDN5202844.1"/>
    </source>
</evidence>